<dbReference type="InterPro" id="IPR026270">
    <property type="entry name" value="SRP72"/>
</dbReference>
<dbReference type="AlphaFoldDB" id="A0A9N8VW26"/>
<feature type="region of interest" description="Disordered" evidence="11">
    <location>
        <begin position="533"/>
        <end position="654"/>
    </location>
</feature>
<feature type="domain" description="Signal recognition particle SRP72 subunit RNA-binding" evidence="12">
    <location>
        <begin position="536"/>
        <end position="584"/>
    </location>
</feature>
<feature type="compositionally biased region" description="Gly residues" evidence="11">
    <location>
        <begin position="599"/>
        <end position="608"/>
    </location>
</feature>
<feature type="compositionally biased region" description="Basic and acidic residues" evidence="11">
    <location>
        <begin position="633"/>
        <end position="643"/>
    </location>
</feature>
<evidence type="ECO:0000256" key="1">
    <source>
        <dbReference type="ARBA" id="ARBA00004240"/>
    </source>
</evidence>
<keyword evidence="5 9" id="KW-0963">Cytoplasm</keyword>
<evidence type="ECO:0000256" key="6">
    <source>
        <dbReference type="ARBA" id="ARBA00022824"/>
    </source>
</evidence>
<protein>
    <recommendedName>
        <fullName evidence="4 9">Signal recognition particle subunit SRP72</fullName>
    </recommendedName>
</protein>
<dbReference type="SUPFAM" id="SSF48452">
    <property type="entry name" value="TPR-like"/>
    <property type="match status" value="2"/>
</dbReference>
<dbReference type="Pfam" id="PF08492">
    <property type="entry name" value="SRP72"/>
    <property type="match status" value="1"/>
</dbReference>
<evidence type="ECO:0000256" key="4">
    <source>
        <dbReference type="ARBA" id="ARBA00018350"/>
    </source>
</evidence>
<reference evidence="13" key="1">
    <citation type="submission" date="2021-06" db="EMBL/GenBank/DDBJ databases">
        <authorList>
            <person name="Kallberg Y."/>
            <person name="Tangrot J."/>
            <person name="Rosling A."/>
        </authorList>
    </citation>
    <scope>NUCLEOTIDE SEQUENCE</scope>
    <source>
        <strain evidence="13">IA702</strain>
    </source>
</reference>
<dbReference type="PIRSF" id="PIRSF038922">
    <property type="entry name" value="SRP72"/>
    <property type="match status" value="1"/>
</dbReference>
<comment type="subcellular location">
    <subcellularLocation>
        <location evidence="2 9">Cytoplasm</location>
    </subcellularLocation>
    <subcellularLocation>
        <location evidence="1">Endoplasmic reticulum</location>
    </subcellularLocation>
</comment>
<dbReference type="GO" id="GO:0005786">
    <property type="term" value="C:signal recognition particle, endoplasmic reticulum targeting"/>
    <property type="evidence" value="ECO:0007669"/>
    <property type="project" value="UniProtKB-UniRule"/>
</dbReference>
<sequence length="654" mass="72965">MQSSKDNATQLFAELDRLLNQADYNKALKHIDKILKQNPNDVDALHCKVITLIKLEKYQNALDVVTNHFVEDQLIFERGYCLYRLNRWSEVLELTTKFNTSGKRELGHLKAQAAYRSEDFTTCLDLYNEFVNGTDKNDDAYNDILTNFVAAKAALLFADGKLPAKYALADVTNTYELAYNSACGQITVYNLNRAEKLLNTAKSLCRQSLAEEDYTEQEIEQELSTVLVQLAYLYQLRGKAAEATELYQSVLKHRTIDITISAVASNNLAALKKDQDVFDSSRKLRSASSKSLETKLFKKQRRTICTNEALIQLYMQKYAASQEAARRILQIDPADDSHYILLAAVSYRQKKTTKAIQDLQEFAKEKPKSLLIHFALVQLQLQQSNVTAAIATLNTYLTAIGECADKYRPGVVGLLVWLYEQAGLSDKSIEALEKAEKFWKASGPTNQSLSILRQTAAFKLKTERFREAAEDYKQLIKANPSDSQAIAGYIMALANYDISSAESHESSLPPLDTKSVADIDKLENVVPGVRKAYKKTDAKSDDVSKTTTKKKHKRKPLLPKNYDPNVPPDPERWLPKRERSTFRGKRKKQINKGSQGAAVAGGGIGGTGSANISGKSATTTAAAETSTPSTHTETAKPKTGGDKQKKKKKKGNKW</sequence>
<feature type="compositionally biased region" description="Low complexity" evidence="11">
    <location>
        <begin position="609"/>
        <end position="632"/>
    </location>
</feature>
<dbReference type="GO" id="GO:0008312">
    <property type="term" value="F:7S RNA binding"/>
    <property type="evidence" value="ECO:0007669"/>
    <property type="project" value="InterPro"/>
</dbReference>
<evidence type="ECO:0000256" key="8">
    <source>
        <dbReference type="ARBA" id="ARBA00023274"/>
    </source>
</evidence>
<evidence type="ECO:0000256" key="3">
    <source>
        <dbReference type="ARBA" id="ARBA00007676"/>
    </source>
</evidence>
<dbReference type="InterPro" id="IPR011990">
    <property type="entry name" value="TPR-like_helical_dom_sf"/>
</dbReference>
<accession>A0A9N8VW26</accession>
<comment type="caution">
    <text evidence="13">The sequence shown here is derived from an EMBL/GenBank/DDBJ whole genome shotgun (WGS) entry which is preliminary data.</text>
</comment>
<feature type="compositionally biased region" description="Basic and acidic residues" evidence="11">
    <location>
        <begin position="569"/>
        <end position="581"/>
    </location>
</feature>
<dbReference type="InterPro" id="IPR013699">
    <property type="entry name" value="Signal_recog_part_SRP72_RNA-bd"/>
</dbReference>
<evidence type="ECO:0000313" key="14">
    <source>
        <dbReference type="Proteomes" id="UP000789572"/>
    </source>
</evidence>
<feature type="compositionally biased region" description="Basic and acidic residues" evidence="11">
    <location>
        <begin position="534"/>
        <end position="544"/>
    </location>
</feature>
<dbReference type="GO" id="GO:0005783">
    <property type="term" value="C:endoplasmic reticulum"/>
    <property type="evidence" value="ECO:0007669"/>
    <property type="project" value="UniProtKB-SubCell"/>
</dbReference>
<evidence type="ECO:0000256" key="2">
    <source>
        <dbReference type="ARBA" id="ARBA00004496"/>
    </source>
</evidence>
<feature type="compositionally biased region" description="Basic residues" evidence="11">
    <location>
        <begin position="644"/>
        <end position="654"/>
    </location>
</feature>
<feature type="repeat" description="TPR" evidence="10">
    <location>
        <begin position="449"/>
        <end position="482"/>
    </location>
</feature>
<dbReference type="Proteomes" id="UP000789572">
    <property type="component" value="Unassembled WGS sequence"/>
</dbReference>
<dbReference type="Pfam" id="PF17004">
    <property type="entry name" value="SRP_TPR_like"/>
    <property type="match status" value="1"/>
</dbReference>
<comment type="similarity">
    <text evidence="3 9">Belongs to the SRP72 family.</text>
</comment>
<dbReference type="PANTHER" id="PTHR14094">
    <property type="entry name" value="SIGNAL RECOGNITION PARTICLE 72"/>
    <property type="match status" value="1"/>
</dbReference>
<evidence type="ECO:0000256" key="5">
    <source>
        <dbReference type="ARBA" id="ARBA00022490"/>
    </source>
</evidence>
<keyword evidence="8 9" id="KW-0687">Ribonucleoprotein</keyword>
<dbReference type="Pfam" id="PF13432">
    <property type="entry name" value="TPR_16"/>
    <property type="match status" value="1"/>
</dbReference>
<evidence type="ECO:0000256" key="10">
    <source>
        <dbReference type="PROSITE-ProRule" id="PRU00339"/>
    </source>
</evidence>
<comment type="function">
    <text evidence="9">Component of the signal recognition particle (SRP) complex, a ribonucleoprotein complex that mediates the cotranslational targeting of secretory and membrane proteins to the endoplasmic reticulum (ER).</text>
</comment>
<organism evidence="13 14">
    <name type="scientific">Paraglomus occultum</name>
    <dbReference type="NCBI Taxonomy" id="144539"/>
    <lineage>
        <taxon>Eukaryota</taxon>
        <taxon>Fungi</taxon>
        <taxon>Fungi incertae sedis</taxon>
        <taxon>Mucoromycota</taxon>
        <taxon>Glomeromycotina</taxon>
        <taxon>Glomeromycetes</taxon>
        <taxon>Paraglomerales</taxon>
        <taxon>Paraglomeraceae</taxon>
        <taxon>Paraglomus</taxon>
    </lineage>
</organism>
<dbReference type="EMBL" id="CAJVPJ010000038">
    <property type="protein sequence ID" value="CAG8463295.1"/>
    <property type="molecule type" value="Genomic_DNA"/>
</dbReference>
<gene>
    <name evidence="13" type="ORF">POCULU_LOCUS672</name>
</gene>
<dbReference type="InterPro" id="IPR031545">
    <property type="entry name" value="SRP72_TPR-like"/>
</dbReference>
<keyword evidence="10" id="KW-0802">TPR repeat</keyword>
<name>A0A9N8VW26_9GLOM</name>
<dbReference type="GO" id="GO:0006614">
    <property type="term" value="P:SRP-dependent cotranslational protein targeting to membrane"/>
    <property type="evidence" value="ECO:0007669"/>
    <property type="project" value="UniProtKB-UniRule"/>
</dbReference>
<evidence type="ECO:0000256" key="11">
    <source>
        <dbReference type="SAM" id="MobiDB-lite"/>
    </source>
</evidence>
<proteinExistence type="inferred from homology"/>
<dbReference type="SMART" id="SM00028">
    <property type="entry name" value="TPR"/>
    <property type="match status" value="5"/>
</dbReference>
<evidence type="ECO:0000259" key="12">
    <source>
        <dbReference type="Pfam" id="PF08492"/>
    </source>
</evidence>
<dbReference type="Gene3D" id="1.25.40.10">
    <property type="entry name" value="Tetratricopeptide repeat domain"/>
    <property type="match status" value="3"/>
</dbReference>
<dbReference type="OrthoDB" id="5421607at2759"/>
<keyword evidence="7 9" id="KW-0733">Signal recognition particle</keyword>
<evidence type="ECO:0000313" key="13">
    <source>
        <dbReference type="EMBL" id="CAG8463295.1"/>
    </source>
</evidence>
<keyword evidence="6" id="KW-0256">Endoplasmic reticulum</keyword>
<feature type="compositionally biased region" description="Basic residues" evidence="11">
    <location>
        <begin position="547"/>
        <end position="557"/>
    </location>
</feature>
<dbReference type="PANTHER" id="PTHR14094:SF9">
    <property type="entry name" value="SIGNAL RECOGNITION PARTICLE SUBUNIT SRP72"/>
    <property type="match status" value="1"/>
</dbReference>
<evidence type="ECO:0000256" key="9">
    <source>
        <dbReference type="PIRNR" id="PIRNR038922"/>
    </source>
</evidence>
<dbReference type="GO" id="GO:0043022">
    <property type="term" value="F:ribosome binding"/>
    <property type="evidence" value="ECO:0007669"/>
    <property type="project" value="TreeGrafter"/>
</dbReference>
<dbReference type="InterPro" id="IPR019734">
    <property type="entry name" value="TPR_rpt"/>
</dbReference>
<keyword evidence="14" id="KW-1185">Reference proteome</keyword>
<evidence type="ECO:0000256" key="7">
    <source>
        <dbReference type="ARBA" id="ARBA00023135"/>
    </source>
</evidence>
<dbReference type="PROSITE" id="PS50005">
    <property type="entry name" value="TPR"/>
    <property type="match status" value="1"/>
</dbReference>